<comment type="similarity">
    <text evidence="1 3">Belongs to the short-chain dehydrogenases/reductases (SDR) family.</text>
</comment>
<proteinExistence type="inferred from homology"/>
<dbReference type="Proteomes" id="UP000267164">
    <property type="component" value="Chromosome"/>
</dbReference>
<dbReference type="PRINTS" id="PR00080">
    <property type="entry name" value="SDRFAMILY"/>
</dbReference>
<dbReference type="Pfam" id="PF00106">
    <property type="entry name" value="adh_short"/>
    <property type="match status" value="1"/>
</dbReference>
<dbReference type="Gene3D" id="3.40.50.720">
    <property type="entry name" value="NAD(P)-binding Rossmann-like Domain"/>
    <property type="match status" value="1"/>
</dbReference>
<dbReference type="InterPro" id="IPR036291">
    <property type="entry name" value="NAD(P)-bd_dom_sf"/>
</dbReference>
<dbReference type="AlphaFoldDB" id="A0A386ZL04"/>
<dbReference type="PANTHER" id="PTHR43391">
    <property type="entry name" value="RETINOL DEHYDROGENASE-RELATED"/>
    <property type="match status" value="1"/>
</dbReference>
<organism evidence="4 5">
    <name type="scientific">Nocardia yunnanensis</name>
    <dbReference type="NCBI Taxonomy" id="2382165"/>
    <lineage>
        <taxon>Bacteria</taxon>
        <taxon>Bacillati</taxon>
        <taxon>Actinomycetota</taxon>
        <taxon>Actinomycetes</taxon>
        <taxon>Mycobacteriales</taxon>
        <taxon>Nocardiaceae</taxon>
        <taxon>Nocardia</taxon>
    </lineage>
</organism>
<dbReference type="SUPFAM" id="SSF51735">
    <property type="entry name" value="NAD(P)-binding Rossmann-fold domains"/>
    <property type="match status" value="1"/>
</dbReference>
<dbReference type="PRINTS" id="PR00081">
    <property type="entry name" value="GDHRDH"/>
</dbReference>
<evidence type="ECO:0000313" key="4">
    <source>
        <dbReference type="EMBL" id="AYF77963.1"/>
    </source>
</evidence>
<keyword evidence="5" id="KW-1185">Reference proteome</keyword>
<dbReference type="KEGG" id="nyu:D7D52_33755"/>
<name>A0A386ZL04_9NOCA</name>
<reference evidence="4 5" key="1">
    <citation type="submission" date="2018-09" db="EMBL/GenBank/DDBJ databases">
        <title>Nocardia yunnanensis sp. nov., an actinomycete isolated from a soil sample.</title>
        <authorList>
            <person name="Zhang J."/>
        </authorList>
    </citation>
    <scope>NUCLEOTIDE SEQUENCE [LARGE SCALE GENOMIC DNA]</scope>
    <source>
        <strain evidence="4 5">CFHS0054</strain>
    </source>
</reference>
<dbReference type="CDD" id="cd05233">
    <property type="entry name" value="SDR_c"/>
    <property type="match status" value="1"/>
</dbReference>
<evidence type="ECO:0000256" key="2">
    <source>
        <dbReference type="ARBA" id="ARBA00023002"/>
    </source>
</evidence>
<evidence type="ECO:0000313" key="5">
    <source>
        <dbReference type="Proteomes" id="UP000267164"/>
    </source>
</evidence>
<evidence type="ECO:0000256" key="3">
    <source>
        <dbReference type="RuleBase" id="RU000363"/>
    </source>
</evidence>
<dbReference type="OrthoDB" id="4513563at2"/>
<dbReference type="EMBL" id="CP032568">
    <property type="protein sequence ID" value="AYF77963.1"/>
    <property type="molecule type" value="Genomic_DNA"/>
</dbReference>
<dbReference type="GO" id="GO:0016491">
    <property type="term" value="F:oxidoreductase activity"/>
    <property type="evidence" value="ECO:0007669"/>
    <property type="project" value="UniProtKB-KW"/>
</dbReference>
<dbReference type="InterPro" id="IPR002347">
    <property type="entry name" value="SDR_fam"/>
</dbReference>
<evidence type="ECO:0000256" key="1">
    <source>
        <dbReference type="ARBA" id="ARBA00006484"/>
    </source>
</evidence>
<dbReference type="PANTHER" id="PTHR43391:SF12">
    <property type="entry name" value="OXIDOREDUCTASE EPHD-RELATED"/>
    <property type="match status" value="1"/>
</dbReference>
<keyword evidence="2" id="KW-0560">Oxidoreductase</keyword>
<protein>
    <submittedName>
        <fullName evidence="4">SDR family NAD(P)-dependent oxidoreductase</fullName>
    </submittedName>
</protein>
<sequence length="303" mass="32144">MKMRIPFIGPVARQQGRVVLVTGAGSGIGRAICLRQAAAGDIVIATDVDLSAAEQTVKLAQGSCHALALDVREPQQWQQVLDEVVFRFGVPSVLINNAGIALGGAFMDQSIQDWEKIMSINVYGVIHGCKIVGAKMVDSGRPGHIVVIASGAAWTPNRVAPSYSTSKAAALMIAESLRTELAPKNIGVSAVCPGVTRTKLAANATLITTDSSAIDQVRSQFAEAQSRYSFATPDMVARAVQLAIRFNLAIVPVNFDASLAWFLHRLSPGLMRLICSIPTMSRAESAAKVAAERVPAAVAFHRD</sequence>
<dbReference type="PROSITE" id="PS00061">
    <property type="entry name" value="ADH_SHORT"/>
    <property type="match status" value="1"/>
</dbReference>
<dbReference type="InterPro" id="IPR020904">
    <property type="entry name" value="Sc_DH/Rdtase_CS"/>
</dbReference>
<accession>A0A386ZL04</accession>
<gene>
    <name evidence="4" type="ORF">D7D52_33755</name>
</gene>